<accession>A0A2T0VCV1</accession>
<comment type="cofactor">
    <cofactor evidence="1 6">
        <name>(R)-lipoate</name>
        <dbReference type="ChEBI" id="CHEBI:83088"/>
    </cofactor>
</comment>
<dbReference type="Gene3D" id="4.10.320.10">
    <property type="entry name" value="E3-binding domain"/>
    <property type="match status" value="1"/>
</dbReference>
<dbReference type="Pfam" id="PF02817">
    <property type="entry name" value="E3_binding"/>
    <property type="match status" value="1"/>
</dbReference>
<dbReference type="SUPFAM" id="SSF47005">
    <property type="entry name" value="Peripheral subunit-binding domain of 2-oxo acid dehydrogenase complex"/>
    <property type="match status" value="1"/>
</dbReference>
<dbReference type="PROSITE" id="PS50968">
    <property type="entry name" value="BIOTINYL_LIPOYL"/>
    <property type="match status" value="1"/>
</dbReference>
<dbReference type="SUPFAM" id="SSF52777">
    <property type="entry name" value="CoA-dependent acyltransferases"/>
    <property type="match status" value="1"/>
</dbReference>
<keyword evidence="10" id="KW-0670">Pyruvate</keyword>
<sequence length="468" mass="48439">MANLEFLLPDAGEGLTEAEIVSWRVKPGDTVAVNDILVEIETAKSLVELPSPFAGVVAEILVEEGQTVDVGTVIITVAGPGSAASASSNAPGASAGPAPASIPSEESVALVADAASSISSEATAVGSAAEDKPGAVLVGYGTKTHAGSRRRRGGAAAASTTSTPPSTPAAPPRPLSVPAASSAVVIAKPPIRKLAKDLGVDLSLVVPTGLAGETTRDDVVRQAKQASVFRNIQTPEWSDEREERIPVKGVRKAIAAAMVNSAFTAPHVSLFVDVDATRTMEFVKRLKNSTDFAGVRVSPLLIMAKAIIWASRRNPTVNSAWTDKEIIVRHYVNLGIAAATPRGLIVPNVKDAQSLSLLQLATALEQLTITARDGKTTPADMANGTITITNIGSFGMDTGTPILNSGEVAIVALGTIKPKPWVVDGEVRPRLVTTIGASFDHRVVDGDVASRFLADVASVMEEPALLLD</sequence>
<dbReference type="InterPro" id="IPR050743">
    <property type="entry name" value="2-oxoacid_DH_E2_comp"/>
</dbReference>
<reference evidence="10 11" key="1">
    <citation type="submission" date="2018-03" db="EMBL/GenBank/DDBJ databases">
        <title>Genomic Encyclopedia of Type Strains, Phase III (KMG-III): the genomes of soil and plant-associated and newly described type strains.</title>
        <authorList>
            <person name="Whitman W."/>
        </authorList>
    </citation>
    <scope>NUCLEOTIDE SEQUENCE [LARGE SCALE GENOMIC DNA]</scope>
    <source>
        <strain evidence="10 11">CGMCC 1.12484</strain>
    </source>
</reference>
<dbReference type="PANTHER" id="PTHR43178:SF5">
    <property type="entry name" value="LIPOAMIDE ACYLTRANSFERASE COMPONENT OF BRANCHED-CHAIN ALPHA-KETO ACID DEHYDROGENASE COMPLEX, MITOCHONDRIAL"/>
    <property type="match status" value="1"/>
</dbReference>
<dbReference type="Proteomes" id="UP000237983">
    <property type="component" value="Unassembled WGS sequence"/>
</dbReference>
<dbReference type="InterPro" id="IPR011053">
    <property type="entry name" value="Single_hybrid_motif"/>
</dbReference>
<dbReference type="GO" id="GO:0031405">
    <property type="term" value="F:lipoic acid binding"/>
    <property type="evidence" value="ECO:0007669"/>
    <property type="project" value="TreeGrafter"/>
</dbReference>
<evidence type="ECO:0000256" key="2">
    <source>
        <dbReference type="ARBA" id="ARBA00007317"/>
    </source>
</evidence>
<proteinExistence type="inferred from homology"/>
<keyword evidence="3 6" id="KW-0808">Transferase</keyword>
<evidence type="ECO:0000256" key="7">
    <source>
        <dbReference type="SAM" id="MobiDB-lite"/>
    </source>
</evidence>
<evidence type="ECO:0000256" key="6">
    <source>
        <dbReference type="RuleBase" id="RU003423"/>
    </source>
</evidence>
<feature type="region of interest" description="Disordered" evidence="7">
    <location>
        <begin position="141"/>
        <end position="175"/>
    </location>
</feature>
<dbReference type="InterPro" id="IPR000089">
    <property type="entry name" value="Biotin_lipoyl"/>
</dbReference>
<dbReference type="InterPro" id="IPR004167">
    <property type="entry name" value="PSBD"/>
</dbReference>
<dbReference type="SUPFAM" id="SSF51230">
    <property type="entry name" value="Single hybrid motif"/>
    <property type="match status" value="1"/>
</dbReference>
<dbReference type="Pfam" id="PF00364">
    <property type="entry name" value="Biotin_lipoyl"/>
    <property type="match status" value="1"/>
</dbReference>
<evidence type="ECO:0000256" key="4">
    <source>
        <dbReference type="ARBA" id="ARBA00022823"/>
    </source>
</evidence>
<dbReference type="InterPro" id="IPR001078">
    <property type="entry name" value="2-oxoacid_DH_actylTfrase"/>
</dbReference>
<dbReference type="InterPro" id="IPR023213">
    <property type="entry name" value="CAT-like_dom_sf"/>
</dbReference>
<dbReference type="RefSeq" id="WP_106212634.1">
    <property type="nucleotide sequence ID" value="NZ_PVTL01000005.1"/>
</dbReference>
<evidence type="ECO:0000259" key="8">
    <source>
        <dbReference type="PROSITE" id="PS50968"/>
    </source>
</evidence>
<dbReference type="InterPro" id="IPR036625">
    <property type="entry name" value="E3-bd_dom_sf"/>
</dbReference>
<evidence type="ECO:0000256" key="1">
    <source>
        <dbReference type="ARBA" id="ARBA00001938"/>
    </source>
</evidence>
<dbReference type="OrthoDB" id="9805770at2"/>
<evidence type="ECO:0000256" key="3">
    <source>
        <dbReference type="ARBA" id="ARBA00022679"/>
    </source>
</evidence>
<dbReference type="AlphaFoldDB" id="A0A2T0VCV1"/>
<evidence type="ECO:0000256" key="5">
    <source>
        <dbReference type="ARBA" id="ARBA00023315"/>
    </source>
</evidence>
<dbReference type="GO" id="GO:0016407">
    <property type="term" value="F:acetyltransferase activity"/>
    <property type="evidence" value="ECO:0007669"/>
    <property type="project" value="TreeGrafter"/>
</dbReference>
<dbReference type="Pfam" id="PF00198">
    <property type="entry name" value="2-oxoacid_dh"/>
    <property type="match status" value="1"/>
</dbReference>
<comment type="caution">
    <text evidence="10">The sequence shown here is derived from an EMBL/GenBank/DDBJ whole genome shotgun (WGS) entry which is preliminary data.</text>
</comment>
<dbReference type="EC" id="2.3.1.-" evidence="6"/>
<dbReference type="FunFam" id="3.30.559.10:FF:000007">
    <property type="entry name" value="Dihydrolipoamide acetyltransferase component of pyruvate dehydrogenase complex"/>
    <property type="match status" value="1"/>
</dbReference>
<evidence type="ECO:0000259" key="9">
    <source>
        <dbReference type="PROSITE" id="PS51826"/>
    </source>
</evidence>
<protein>
    <recommendedName>
        <fullName evidence="6">Dihydrolipoamide acetyltransferase component of pyruvate dehydrogenase complex</fullName>
        <ecNumber evidence="6">2.3.1.-</ecNumber>
    </recommendedName>
</protein>
<dbReference type="GO" id="GO:0005737">
    <property type="term" value="C:cytoplasm"/>
    <property type="evidence" value="ECO:0007669"/>
    <property type="project" value="TreeGrafter"/>
</dbReference>
<dbReference type="CDD" id="cd06849">
    <property type="entry name" value="lipoyl_domain"/>
    <property type="match status" value="1"/>
</dbReference>
<feature type="compositionally biased region" description="Low complexity" evidence="7">
    <location>
        <begin position="154"/>
        <end position="164"/>
    </location>
</feature>
<keyword evidence="11" id="KW-1185">Reference proteome</keyword>
<comment type="similarity">
    <text evidence="2 6">Belongs to the 2-oxoacid dehydrogenase family.</text>
</comment>
<feature type="domain" description="Lipoyl-binding" evidence="8">
    <location>
        <begin position="3"/>
        <end position="78"/>
    </location>
</feature>
<evidence type="ECO:0000313" key="11">
    <source>
        <dbReference type="Proteomes" id="UP000237983"/>
    </source>
</evidence>
<dbReference type="Gene3D" id="3.30.559.10">
    <property type="entry name" value="Chloramphenicol acetyltransferase-like domain"/>
    <property type="match status" value="1"/>
</dbReference>
<dbReference type="PROSITE" id="PS51826">
    <property type="entry name" value="PSBD"/>
    <property type="match status" value="1"/>
</dbReference>
<dbReference type="EMBL" id="PVTL01000005">
    <property type="protein sequence ID" value="PRY68006.1"/>
    <property type="molecule type" value="Genomic_DNA"/>
</dbReference>
<keyword evidence="4 6" id="KW-0450">Lipoyl</keyword>
<dbReference type="Gene3D" id="2.40.50.100">
    <property type="match status" value="1"/>
</dbReference>
<feature type="compositionally biased region" description="Pro residues" evidence="7">
    <location>
        <begin position="165"/>
        <end position="175"/>
    </location>
</feature>
<organism evidence="10 11">
    <name type="scientific">Glaciihabitans tibetensis</name>
    <dbReference type="NCBI Taxonomy" id="1266600"/>
    <lineage>
        <taxon>Bacteria</taxon>
        <taxon>Bacillati</taxon>
        <taxon>Actinomycetota</taxon>
        <taxon>Actinomycetes</taxon>
        <taxon>Micrococcales</taxon>
        <taxon>Microbacteriaceae</taxon>
        <taxon>Glaciihabitans</taxon>
    </lineage>
</organism>
<name>A0A2T0VCV1_9MICO</name>
<gene>
    <name evidence="10" type="ORF">B0I08_105170</name>
</gene>
<evidence type="ECO:0000313" key="10">
    <source>
        <dbReference type="EMBL" id="PRY68006.1"/>
    </source>
</evidence>
<keyword evidence="5 6" id="KW-0012">Acyltransferase</keyword>
<feature type="domain" description="Peripheral subunit-binding (PSBD)" evidence="9">
    <location>
        <begin position="186"/>
        <end position="223"/>
    </location>
</feature>
<dbReference type="PANTHER" id="PTHR43178">
    <property type="entry name" value="DIHYDROLIPOAMIDE ACETYLTRANSFERASE COMPONENT OF PYRUVATE DEHYDROGENASE COMPLEX"/>
    <property type="match status" value="1"/>
</dbReference>